<feature type="region of interest" description="Disordered" evidence="1">
    <location>
        <begin position="31"/>
        <end position="176"/>
    </location>
</feature>
<evidence type="ECO:0000313" key="3">
    <source>
        <dbReference type="Proteomes" id="UP000578531"/>
    </source>
</evidence>
<feature type="compositionally biased region" description="Basic residues" evidence="1">
    <location>
        <begin position="75"/>
        <end position="90"/>
    </location>
</feature>
<feature type="compositionally biased region" description="Acidic residues" evidence="1">
    <location>
        <begin position="105"/>
        <end position="114"/>
    </location>
</feature>
<feature type="compositionally biased region" description="Polar residues" evidence="1">
    <location>
        <begin position="44"/>
        <end position="62"/>
    </location>
</feature>
<dbReference type="PANTHER" id="PTHR35587:SF6">
    <property type="entry name" value="BZIP DOMAIN-CONTAINING PROTEIN"/>
    <property type="match status" value="1"/>
</dbReference>
<name>A0A8H6G4Y8_9LECA</name>
<keyword evidence="3" id="KW-1185">Reference proteome</keyword>
<proteinExistence type="predicted"/>
<organism evidence="2 3">
    <name type="scientific">Letharia columbiana</name>
    <dbReference type="NCBI Taxonomy" id="112416"/>
    <lineage>
        <taxon>Eukaryota</taxon>
        <taxon>Fungi</taxon>
        <taxon>Dikarya</taxon>
        <taxon>Ascomycota</taxon>
        <taxon>Pezizomycotina</taxon>
        <taxon>Lecanoromycetes</taxon>
        <taxon>OSLEUM clade</taxon>
        <taxon>Lecanoromycetidae</taxon>
        <taxon>Lecanorales</taxon>
        <taxon>Lecanorineae</taxon>
        <taxon>Parmeliaceae</taxon>
        <taxon>Letharia</taxon>
    </lineage>
</organism>
<accession>A0A8H6G4Y8</accession>
<feature type="compositionally biased region" description="Basic and acidic residues" evidence="1">
    <location>
        <begin position="163"/>
        <end position="176"/>
    </location>
</feature>
<dbReference type="RefSeq" id="XP_037169938.1">
    <property type="nucleotide sequence ID" value="XM_037303291.1"/>
</dbReference>
<dbReference type="AlphaFoldDB" id="A0A8H6G4Y8"/>
<sequence>MADNKPSTNCHVLLFLNASSSTLPIPRITLKSIQSPTPLLPANPSITTMSSSEAPKGSPQTKEMTDSEISDTPGKRSRSQSRRARRRKAQQKPQEKKKQMPSLNEDGEEEDEAESSSPEANGGATQPLQHVGGDEKSMDGPVTHARAQRGEMPVRGGKPNQGKGEKKEGQSEEMMKQDGLKLRLELNLDIELELKASIRGDITLALLA</sequence>
<dbReference type="GeneID" id="59283025"/>
<dbReference type="PANTHER" id="PTHR35587">
    <property type="entry name" value="EXPRESSED PROTEIN"/>
    <property type="match status" value="1"/>
</dbReference>
<dbReference type="OrthoDB" id="2279190at2759"/>
<protein>
    <submittedName>
        <fullName evidence="2">Uncharacterized protein</fullName>
    </submittedName>
</protein>
<evidence type="ECO:0000313" key="2">
    <source>
        <dbReference type="EMBL" id="KAF6240679.1"/>
    </source>
</evidence>
<dbReference type="Proteomes" id="UP000578531">
    <property type="component" value="Unassembled WGS sequence"/>
</dbReference>
<evidence type="ECO:0000256" key="1">
    <source>
        <dbReference type="SAM" id="MobiDB-lite"/>
    </source>
</evidence>
<comment type="caution">
    <text evidence="2">The sequence shown here is derived from an EMBL/GenBank/DDBJ whole genome shotgun (WGS) entry which is preliminary data.</text>
</comment>
<gene>
    <name evidence="2" type="ORF">HO173_001351</name>
</gene>
<reference evidence="2 3" key="1">
    <citation type="journal article" date="2020" name="Genomics">
        <title>Complete, high-quality genomes from long-read metagenomic sequencing of two wolf lichen thalli reveals enigmatic genome architecture.</title>
        <authorList>
            <person name="McKenzie S.K."/>
            <person name="Walston R.F."/>
            <person name="Allen J.L."/>
        </authorList>
    </citation>
    <scope>NUCLEOTIDE SEQUENCE [LARGE SCALE GENOMIC DNA]</scope>
    <source>
        <strain evidence="2">WasteWater2</strain>
    </source>
</reference>
<dbReference type="EMBL" id="JACCJC010000003">
    <property type="protein sequence ID" value="KAF6240679.1"/>
    <property type="molecule type" value="Genomic_DNA"/>
</dbReference>